<gene>
    <name evidence="3" type="ORF">LSINAPIS_LOCUS5762</name>
</gene>
<accession>A0A5E4Q8J2</accession>
<dbReference type="EMBL" id="FZQP02001704">
    <property type="protein sequence ID" value="VVC93611.1"/>
    <property type="molecule type" value="Genomic_DNA"/>
</dbReference>
<evidence type="ECO:0000313" key="4">
    <source>
        <dbReference type="Proteomes" id="UP000324832"/>
    </source>
</evidence>
<name>A0A5E4Q8J2_9NEOP</name>
<comment type="similarity">
    <text evidence="1">Belongs to the monovalent cation:proton antiporter 1 (CPA1) transporter (TC 2.A.36) family.</text>
</comment>
<reference evidence="3 4" key="1">
    <citation type="submission" date="2017-07" db="EMBL/GenBank/DDBJ databases">
        <authorList>
            <person name="Talla V."/>
            <person name="Backstrom N."/>
        </authorList>
    </citation>
    <scope>NUCLEOTIDE SEQUENCE [LARGE SCALE GENOMIC DNA]</scope>
</reference>
<dbReference type="Proteomes" id="UP000324832">
    <property type="component" value="Unassembled WGS sequence"/>
</dbReference>
<dbReference type="GO" id="GO:0098662">
    <property type="term" value="P:inorganic cation transmembrane transport"/>
    <property type="evidence" value="ECO:0007669"/>
    <property type="project" value="TreeGrafter"/>
</dbReference>
<dbReference type="AlphaFoldDB" id="A0A5E4Q8J2"/>
<dbReference type="InterPro" id="IPR051843">
    <property type="entry name" value="CPA1_transporter"/>
</dbReference>
<dbReference type="PANTHER" id="PTHR31102">
    <property type="match status" value="1"/>
</dbReference>
<protein>
    <recommendedName>
        <fullName evidence="5">Cation/H+ exchanger domain-containing protein</fullName>
    </recommendedName>
</protein>
<keyword evidence="2" id="KW-0812">Transmembrane</keyword>
<keyword evidence="2" id="KW-0472">Membrane</keyword>
<feature type="transmembrane region" description="Helical" evidence="2">
    <location>
        <begin position="141"/>
        <end position="162"/>
    </location>
</feature>
<organism evidence="3 4">
    <name type="scientific">Leptidea sinapis</name>
    <dbReference type="NCBI Taxonomy" id="189913"/>
    <lineage>
        <taxon>Eukaryota</taxon>
        <taxon>Metazoa</taxon>
        <taxon>Ecdysozoa</taxon>
        <taxon>Arthropoda</taxon>
        <taxon>Hexapoda</taxon>
        <taxon>Insecta</taxon>
        <taxon>Pterygota</taxon>
        <taxon>Neoptera</taxon>
        <taxon>Endopterygota</taxon>
        <taxon>Lepidoptera</taxon>
        <taxon>Glossata</taxon>
        <taxon>Ditrysia</taxon>
        <taxon>Papilionoidea</taxon>
        <taxon>Pieridae</taxon>
        <taxon>Dismorphiinae</taxon>
        <taxon>Leptidea</taxon>
    </lineage>
</organism>
<keyword evidence="2" id="KW-1133">Transmembrane helix</keyword>
<dbReference type="PANTHER" id="PTHR31102:SF1">
    <property type="entry name" value="CATION_H+ EXCHANGER DOMAIN-CONTAINING PROTEIN"/>
    <property type="match status" value="1"/>
</dbReference>
<evidence type="ECO:0000313" key="3">
    <source>
        <dbReference type="EMBL" id="VVC93611.1"/>
    </source>
</evidence>
<evidence type="ECO:0008006" key="5">
    <source>
        <dbReference type="Google" id="ProtNLM"/>
    </source>
</evidence>
<evidence type="ECO:0000256" key="1">
    <source>
        <dbReference type="ARBA" id="ARBA00007367"/>
    </source>
</evidence>
<feature type="transmembrane region" description="Helical" evidence="2">
    <location>
        <begin position="221"/>
        <end position="240"/>
    </location>
</feature>
<proteinExistence type="inferred from homology"/>
<evidence type="ECO:0000256" key="2">
    <source>
        <dbReference type="SAM" id="Phobius"/>
    </source>
</evidence>
<feature type="transmembrane region" description="Helical" evidence="2">
    <location>
        <begin position="106"/>
        <end position="129"/>
    </location>
</feature>
<sequence length="310" mass="33428">VSVWGTLWCVFGEKWAWNGSCFRISVVGTVAWASGQILQDTTTLPAHLAALLTGILARHIGILLGAVYSSVSCPIIMPSVVKHGKSYGGDRNWPQLVCTAGGVDTALSVGVFGVACSALFVGVLLGAIWGNLAKLVPKSDYYVTELRILFVLAGGIFCNFLTSRLGWGGTGGVAVLACNATAAMHWAEQGWKLNQNPAATTYRVLWSALEPLINRSVGNTLLIGLGILCISLFFRLTVAYNMCWNLRVKERLFAVLAPLAVSTIISSQGTNPSNELLYAEDILRLLVQAIIPKKRKTPIIAYKLKSKNYN</sequence>
<keyword evidence="4" id="KW-1185">Reference proteome</keyword>
<feature type="non-terminal residue" evidence="3">
    <location>
        <position position="1"/>
    </location>
</feature>